<reference evidence="2 3" key="1">
    <citation type="submission" date="2020-04" db="EMBL/GenBank/DDBJ databases">
        <title>Massilia sp. RP-1-19 isolated from soil.</title>
        <authorList>
            <person name="Dahal R.H."/>
        </authorList>
    </citation>
    <scope>NUCLEOTIDE SEQUENCE [LARGE SCALE GENOMIC DNA]</scope>
    <source>
        <strain evidence="2 3">RP-1-19</strain>
    </source>
</reference>
<evidence type="ECO:0000313" key="2">
    <source>
        <dbReference type="EMBL" id="NML62932.1"/>
    </source>
</evidence>
<dbReference type="Gene3D" id="3.30.565.10">
    <property type="entry name" value="Histidine kinase-like ATPase, C-terminal domain"/>
    <property type="match status" value="1"/>
</dbReference>
<name>A0A848HNS3_9BURK</name>
<accession>A0A848HNS3</accession>
<protein>
    <submittedName>
        <fullName evidence="2">Sensor histidine kinase</fullName>
    </submittedName>
</protein>
<dbReference type="GO" id="GO:0016301">
    <property type="term" value="F:kinase activity"/>
    <property type="evidence" value="ECO:0007669"/>
    <property type="project" value="UniProtKB-KW"/>
</dbReference>
<sequence length="288" mass="32015">MMQRTTPHDIESWLVQLQILQRSKRCEGPKFVKPFHLATLAHTLRRDKATQLNLPEKIGGYADTMNLWGALEIESPFGPKDRRSPGRYHPIELLKDESSIDTAAEALVALFKPVCSNEQTLDAIQTMLRELIGNCFAHSDVTDGMYGAICAQVWAGGRKAQITLADSGIGIRASLEQNPLLRDRLNSENGCELATEYGVTSKPGRGHSGYGLAVARRLLEQNKGTLYVRSGSEAFYLSSNVVRNFDTETHYDGTLLVIEWDLDEQMDIGAVYASFPLPEGMSDDDFDF</sequence>
<dbReference type="AlphaFoldDB" id="A0A848HNS3"/>
<dbReference type="Pfam" id="PF02518">
    <property type="entry name" value="HATPase_c"/>
    <property type="match status" value="1"/>
</dbReference>
<dbReference type="SUPFAM" id="SSF55874">
    <property type="entry name" value="ATPase domain of HSP90 chaperone/DNA topoisomerase II/histidine kinase"/>
    <property type="match status" value="1"/>
</dbReference>
<dbReference type="InterPro" id="IPR003594">
    <property type="entry name" value="HATPase_dom"/>
</dbReference>
<gene>
    <name evidence="2" type="ORF">HHL21_17980</name>
</gene>
<keyword evidence="2" id="KW-0418">Kinase</keyword>
<dbReference type="EMBL" id="JABBGG010000011">
    <property type="protein sequence ID" value="NML62932.1"/>
    <property type="molecule type" value="Genomic_DNA"/>
</dbReference>
<evidence type="ECO:0000313" key="3">
    <source>
        <dbReference type="Proteomes" id="UP000583752"/>
    </source>
</evidence>
<dbReference type="InterPro" id="IPR036890">
    <property type="entry name" value="HATPase_C_sf"/>
</dbReference>
<keyword evidence="2" id="KW-0808">Transferase</keyword>
<proteinExistence type="predicted"/>
<feature type="domain" description="Histidine kinase/HSP90-like ATPase" evidence="1">
    <location>
        <begin position="122"/>
        <end position="232"/>
    </location>
</feature>
<evidence type="ECO:0000259" key="1">
    <source>
        <dbReference type="Pfam" id="PF02518"/>
    </source>
</evidence>
<organism evidence="2 3">
    <name type="scientific">Massilia polaris</name>
    <dbReference type="NCBI Taxonomy" id="2728846"/>
    <lineage>
        <taxon>Bacteria</taxon>
        <taxon>Pseudomonadati</taxon>
        <taxon>Pseudomonadota</taxon>
        <taxon>Betaproteobacteria</taxon>
        <taxon>Burkholderiales</taxon>
        <taxon>Oxalobacteraceae</taxon>
        <taxon>Telluria group</taxon>
        <taxon>Massilia</taxon>
    </lineage>
</organism>
<dbReference type="RefSeq" id="WP_169468414.1">
    <property type="nucleotide sequence ID" value="NZ_JABBGG010000011.1"/>
</dbReference>
<dbReference type="Proteomes" id="UP000583752">
    <property type="component" value="Unassembled WGS sequence"/>
</dbReference>
<keyword evidence="3" id="KW-1185">Reference proteome</keyword>
<comment type="caution">
    <text evidence="2">The sequence shown here is derived from an EMBL/GenBank/DDBJ whole genome shotgun (WGS) entry which is preliminary data.</text>
</comment>